<dbReference type="InterPro" id="IPR004095">
    <property type="entry name" value="TGS"/>
</dbReference>
<dbReference type="GO" id="GO:0046872">
    <property type="term" value="F:metal ion binding"/>
    <property type="evidence" value="ECO:0007669"/>
    <property type="project" value="UniProtKB-KW"/>
</dbReference>
<keyword evidence="7" id="KW-0067">ATP-binding</keyword>
<evidence type="ECO:0000256" key="6">
    <source>
        <dbReference type="ARBA" id="ARBA00022801"/>
    </source>
</evidence>
<dbReference type="Pfam" id="PF00406">
    <property type="entry name" value="ADK"/>
    <property type="match status" value="2"/>
</dbReference>
<evidence type="ECO:0000256" key="1">
    <source>
        <dbReference type="ARBA" id="ARBA00001946"/>
    </source>
</evidence>
<feature type="domain" description="TGS" evidence="11">
    <location>
        <begin position="2130"/>
        <end position="2213"/>
    </location>
</feature>
<dbReference type="GO" id="GO:0005524">
    <property type="term" value="F:ATP binding"/>
    <property type="evidence" value="ECO:0007669"/>
    <property type="project" value="UniProtKB-KW"/>
</dbReference>
<dbReference type="Gene3D" id="3.40.50.300">
    <property type="entry name" value="P-loop containing nucleotide triphosphate hydrolases"/>
    <property type="match status" value="5"/>
</dbReference>
<dbReference type="Proteomes" id="UP001497472">
    <property type="component" value="Unassembled WGS sequence"/>
</dbReference>
<dbReference type="FunFam" id="1.10.150.300:FF:000003">
    <property type="entry name" value="Obg-like ATPase 1"/>
    <property type="match status" value="1"/>
</dbReference>
<gene>
    <name evidence="12" type="ORF">LNINA_LOCUS11238</name>
</gene>
<evidence type="ECO:0000313" key="13">
    <source>
        <dbReference type="Proteomes" id="UP001497472"/>
    </source>
</evidence>
<dbReference type="PROSITE" id="PS51710">
    <property type="entry name" value="G_OBG"/>
    <property type="match status" value="1"/>
</dbReference>
<evidence type="ECO:0000259" key="10">
    <source>
        <dbReference type="PROSITE" id="PS51710"/>
    </source>
</evidence>
<dbReference type="NCBIfam" id="TIGR00092">
    <property type="entry name" value="redox-regulated ATPase YchF"/>
    <property type="match status" value="1"/>
</dbReference>
<comment type="cofactor">
    <cofactor evidence="1">
        <name>Mg(2+)</name>
        <dbReference type="ChEBI" id="CHEBI:18420"/>
    </cofactor>
</comment>
<dbReference type="Gene3D" id="1.10.150.300">
    <property type="entry name" value="TGS-like domain"/>
    <property type="match status" value="1"/>
</dbReference>
<protein>
    <recommendedName>
        <fullName evidence="14">Adenylate kinase 9</fullName>
    </recommendedName>
</protein>
<keyword evidence="6" id="KW-0378">Hydrolase</keyword>
<dbReference type="GO" id="GO:0016887">
    <property type="term" value="F:ATP hydrolysis activity"/>
    <property type="evidence" value="ECO:0007669"/>
    <property type="project" value="InterPro"/>
</dbReference>
<dbReference type="InterPro" id="IPR012675">
    <property type="entry name" value="Beta-grasp_dom_sf"/>
</dbReference>
<evidence type="ECO:0000256" key="4">
    <source>
        <dbReference type="ARBA" id="ARBA00022723"/>
    </source>
</evidence>
<keyword evidence="5" id="KW-0547">Nucleotide-binding</keyword>
<name>A0AAV1JVP1_9NEOP</name>
<dbReference type="InterPro" id="IPR023192">
    <property type="entry name" value="TGS-like_dom_sf"/>
</dbReference>
<keyword evidence="13" id="KW-1185">Reference proteome</keyword>
<organism evidence="12 13">
    <name type="scientific">Leptosia nina</name>
    <dbReference type="NCBI Taxonomy" id="320188"/>
    <lineage>
        <taxon>Eukaryota</taxon>
        <taxon>Metazoa</taxon>
        <taxon>Ecdysozoa</taxon>
        <taxon>Arthropoda</taxon>
        <taxon>Hexapoda</taxon>
        <taxon>Insecta</taxon>
        <taxon>Pterygota</taxon>
        <taxon>Neoptera</taxon>
        <taxon>Endopterygota</taxon>
        <taxon>Lepidoptera</taxon>
        <taxon>Glossata</taxon>
        <taxon>Ditrysia</taxon>
        <taxon>Papilionoidea</taxon>
        <taxon>Pieridae</taxon>
        <taxon>Pierinae</taxon>
        <taxon>Leptosia</taxon>
    </lineage>
</organism>
<evidence type="ECO:0000256" key="7">
    <source>
        <dbReference type="ARBA" id="ARBA00022840"/>
    </source>
</evidence>
<comment type="caution">
    <text evidence="12">The sequence shown here is derived from an EMBL/GenBank/DDBJ whole genome shotgun (WGS) entry which is preliminary data.</text>
</comment>
<evidence type="ECO:0000259" key="11">
    <source>
        <dbReference type="PROSITE" id="PS51880"/>
    </source>
</evidence>
<dbReference type="InterPro" id="IPR012676">
    <property type="entry name" value="TGS-like"/>
</dbReference>
<keyword evidence="8" id="KW-0460">Magnesium</keyword>
<dbReference type="Pfam" id="PF06071">
    <property type="entry name" value="YchF-GTPase_C"/>
    <property type="match status" value="1"/>
</dbReference>
<evidence type="ECO:0000313" key="12">
    <source>
        <dbReference type="EMBL" id="CAK1552173.1"/>
    </source>
</evidence>
<dbReference type="SUPFAM" id="SSF81271">
    <property type="entry name" value="TGS-like"/>
    <property type="match status" value="1"/>
</dbReference>
<dbReference type="CDD" id="cd01900">
    <property type="entry name" value="YchF"/>
    <property type="match status" value="1"/>
</dbReference>
<dbReference type="InterPro" id="IPR031167">
    <property type="entry name" value="G_OBG"/>
</dbReference>
<reference evidence="12 13" key="1">
    <citation type="submission" date="2023-11" db="EMBL/GenBank/DDBJ databases">
        <authorList>
            <person name="Okamura Y."/>
        </authorList>
    </citation>
    <scope>NUCLEOTIDE SEQUENCE [LARGE SCALE GENOMIC DNA]</scope>
</reference>
<keyword evidence="4" id="KW-0479">Metal-binding</keyword>
<feature type="domain" description="OBG-type G" evidence="10">
    <location>
        <begin position="1903"/>
        <end position="2109"/>
    </location>
</feature>
<evidence type="ECO:0000256" key="2">
    <source>
        <dbReference type="ARBA" id="ARBA00004496"/>
    </source>
</evidence>
<dbReference type="PROSITE" id="PS51880">
    <property type="entry name" value="TGS"/>
    <property type="match status" value="1"/>
</dbReference>
<evidence type="ECO:0000256" key="8">
    <source>
        <dbReference type="ARBA" id="ARBA00022842"/>
    </source>
</evidence>
<dbReference type="GO" id="GO:0005525">
    <property type="term" value="F:GTP binding"/>
    <property type="evidence" value="ECO:0007669"/>
    <property type="project" value="InterPro"/>
</dbReference>
<evidence type="ECO:0000256" key="9">
    <source>
        <dbReference type="SAM" id="MobiDB-lite"/>
    </source>
</evidence>
<dbReference type="PANTHER" id="PTHR23305:SF11">
    <property type="entry name" value="OBG-LIKE ATPASE 1"/>
    <property type="match status" value="1"/>
</dbReference>
<accession>A0AAV1JVP1</accession>
<feature type="region of interest" description="Disordered" evidence="9">
    <location>
        <begin position="223"/>
        <end position="254"/>
    </location>
</feature>
<feature type="compositionally biased region" description="Acidic residues" evidence="9">
    <location>
        <begin position="234"/>
        <end position="254"/>
    </location>
</feature>
<evidence type="ECO:0000256" key="3">
    <source>
        <dbReference type="ARBA" id="ARBA00022490"/>
    </source>
</evidence>
<dbReference type="GO" id="GO:0005737">
    <property type="term" value="C:cytoplasm"/>
    <property type="evidence" value="ECO:0007669"/>
    <property type="project" value="UniProtKB-SubCell"/>
</dbReference>
<dbReference type="InterPro" id="IPR004396">
    <property type="entry name" value="ATPase_YchF/OLA1"/>
</dbReference>
<sequence length="2225" mass="257325">MNQFEKYFNNLSINDKTSLNNVKICKGVCYKGNYELLSKQETVCKCHPPSLASAVLGLNNTDIPIPDHLEFFNAWTDIDAQEAYLKTKPTSYLIIGKPGTGAYTLGEALSKKINVLHICPKNVLSDEIDQKSPTGRCLDYNMRHNKACQIDIVLKIMKRKLESPAVKHRGFVISGIPLISFETKMQCYISNMYAEESLEIVDAILFDLICNLKRKKGKAHMGSARSSVSSNLDLAEENEPEEEQEVEAEQEEAEERVELPKQILDTCSDIIVYKKAYFKIMRALVIQQIEELFNYKPDILIYITCPNSDIVTKRNRKYFNYTTSSNNFYPFPTQSDDEIKWPPKYTMKDYNPPFDSHIFNPKYNCRHPRNFPFNAKAEVCNYKQHAYSLLEDKLKGYEPRFVLKMDGRTSIHHMMNFITEWFTLLPIKPILFPEPLYLDEPPEDMDEFWKTVEELNVVRSQNVNFNRYSSPWHNRCPVELKNRRSIQGNPKYAVSFFKHIYLLSSLNNMITFCRNPRPFLKLKYLEPTCRVIVIGTKCSGKTLISKCLSWLFDATIIDYNDFLSTEKHKKHDTYSKNILSEIIPTIEDNRFIKWESKEIQRISDLNMWFNTNHNILNRYILLCRDIAKKSAMGDELISASISSGSLFGKMNILKNKLSFFPFLDDIELCQSIAQGENLLQYAPQELLKETEKPKLPVLGDVDVTEAITDYIKTNDLEKEIEPTCEDLMKELVNQLQVLDNEALSQIVEPVYGKFIIDGFPSEIEYWEYLNEAKMLPDYTVALVENKEIDDDLVQKYLNIQQSIKNYPERYLSCSDAFIKTKLLKGVPLNSTYLTIKTVVDEFVQNLLSIMFPKEIEGGSEIPEFHVSLSEGIEKFRENWEPIKMKLDDQSKWYGEVELEEKSDIDVIDEVLLKLRKAYCNPCIIDEDKEIQDNDNDEATLDMLTYNDDRNLSDTHIYCPIALYDYNVLWEGKPEISARYNNKIIMFSNEESLNLFQSDSTRYQSLVKPFKKMPCLRICITGNIGSGKTTLSKRLAKELGLLYVNYDDFINNNILPKHFKKIGWQYENSFQDKLTEEENIVEFQLDEENANLVSDLLFNETEMKRIISNYFEQGIAMPSILTQKITKMLWFEEPYKSTGIILDGFPKLPNDVEDMILSHCIPNIVIELEGSSEKAVERMAPVMFKIWKNQCKEAKLQAQARLESDRQIWFDFITQNIVVKLIVEEIIDSIHTNNEPLQDLSMQSTIFDAHPLGSSNVDARLFNMYNEMIQNYPAPVDQSEWEKPDDVLERINVRIEGIYEVSEENILTLKDILAEQRVKVVTINCLKSPEKIFRNALDKVTYLRNRNESFLEQTFIINSDIAEMLIYEGFFFLSKFNRMCPVYFHENPLTLYNPYYINKRRGKIFPVIHRAYIYFISSEDYVKKFRSSPLKYIKNRQIESYIQFPLRIGIIGPPKSGKSTLASKLAKRFGLFCISRGDCIRHLIENMRWTELSSNMITSLQNGSAMSTEHIIKCIQTAIIDHRSITNGFIFDGFPETSLEATELLKHGLYPTIILDLKTCLQNVLKRSQKEIYPDILKIKPPYSTAFLEYRYHQWESNCGSIRKWIHDDIQNLYEVFGDGTSWQCYHTACNIIDNISTEIHYYLSNYESKVVKANVMCIPNELFNTKMSDFRNFCPMCYIKNIFRNNIYPVDKSGIVQFRDHFYWLCPAHIAGMHNLPTIVLSQKNTITIPEIPAVVKSIDPSLVYENGVCIVTYAENLPAQKVLKGSNKYAAIYRGHYYLFCSSECLTTFLVRPHMYFDIHIFKDAGSLPQISLSTLPNLGYLEQTLANIITSACCTVNVLRPKYLGLDVAVSGSIYIALYLKTHNSRTDLEQRKMYLKAIKVYEARSRRVPVPDERYDFLCQYHKPASKVPAFLNVVDIAGLVRGAAEGQGLGNAFLSHIKACDAIFNLCRAFDDEDVIHVDGDVNPIRDLETIGEELRLKDEEQLMQNIEKLDRVVNRGNDKKLKPEYDSLMKIKTVLVDEKKHIRFGDWSAFDIEILNKYLFLTSKPALYLVNLSEKDYIRKKNKWLPKLKEWIDKNDPGAPLIPFSGVLESKLLDMDPEERQAFLKEQNVTSGLDKIIVQGYKALQLEYFFTAGADEVKAWTIQKGTKAPQAAGRIHTDFEKGFIMAEVMHFKDFKEEGSEAACKSAGKYRQQGRNYVVEDGDIIFFKFNAGAGLKDAKKK</sequence>
<dbReference type="EMBL" id="CAVLEF010000132">
    <property type="protein sequence ID" value="CAK1552173.1"/>
    <property type="molecule type" value="Genomic_DNA"/>
</dbReference>
<dbReference type="CDD" id="cd04867">
    <property type="entry name" value="TGS_YchF_OLA1"/>
    <property type="match status" value="1"/>
</dbReference>
<dbReference type="FunFam" id="3.10.20.30:FF:000029">
    <property type="entry name" value="Obg-like ATPase 1"/>
    <property type="match status" value="1"/>
</dbReference>
<dbReference type="InterPro" id="IPR041706">
    <property type="entry name" value="YchF_N"/>
</dbReference>
<dbReference type="InterPro" id="IPR027417">
    <property type="entry name" value="P-loop_NTPase"/>
</dbReference>
<keyword evidence="3" id="KW-0963">Cytoplasm</keyword>
<comment type="subcellular location">
    <subcellularLocation>
        <location evidence="2">Cytoplasm</location>
    </subcellularLocation>
</comment>
<dbReference type="Gene3D" id="3.10.20.30">
    <property type="match status" value="1"/>
</dbReference>
<dbReference type="InterPro" id="IPR013029">
    <property type="entry name" value="YchF_C"/>
</dbReference>
<dbReference type="PANTHER" id="PTHR23305">
    <property type="entry name" value="OBG GTPASE FAMILY"/>
    <property type="match status" value="1"/>
</dbReference>
<evidence type="ECO:0008006" key="14">
    <source>
        <dbReference type="Google" id="ProtNLM"/>
    </source>
</evidence>
<dbReference type="SUPFAM" id="SSF52540">
    <property type="entry name" value="P-loop containing nucleoside triphosphate hydrolases"/>
    <property type="match status" value="6"/>
</dbReference>
<evidence type="ECO:0000256" key="5">
    <source>
        <dbReference type="ARBA" id="ARBA00022741"/>
    </source>
</evidence>
<proteinExistence type="predicted"/>